<keyword evidence="1" id="KW-0812">Transmembrane</keyword>
<keyword evidence="1" id="KW-1133">Transmembrane helix</keyword>
<dbReference type="AlphaFoldDB" id="F4QBM8"/>
<sequence>MTWIEVIPVGMIMSAGVLVMAYGLDITHRLAHYGKPHRLVRDHVDYALDKRDSAIHEVRSVRDNNSQDRFAKFLAQKTGRI</sequence>
<dbReference type="Pfam" id="PF15879">
    <property type="entry name" value="MWFE"/>
    <property type="match status" value="1"/>
</dbReference>
<dbReference type="InterPro" id="IPR017384">
    <property type="entry name" value="NADH_Ub_cplx-1_asu_su-1"/>
</dbReference>
<evidence type="ECO:0000313" key="3">
    <source>
        <dbReference type="Proteomes" id="UP000007797"/>
    </source>
</evidence>
<protein>
    <recommendedName>
        <fullName evidence="4">NADH dehydrogenase [ubiquinone] 1 alpha subcomplex subunit 1</fullName>
    </recommendedName>
</protein>
<dbReference type="OrthoDB" id="16903at2759"/>
<feature type="transmembrane region" description="Helical" evidence="1">
    <location>
        <begin position="6"/>
        <end position="24"/>
    </location>
</feature>
<accession>F4QBM8</accession>
<name>F4QBM8_CACFS</name>
<dbReference type="OMA" id="VGMIMSA"/>
<dbReference type="KEGG" id="dfa:DFA_10874"/>
<evidence type="ECO:0000256" key="1">
    <source>
        <dbReference type="SAM" id="Phobius"/>
    </source>
</evidence>
<gene>
    <name evidence="2" type="ORF">DFA_10874</name>
</gene>
<reference evidence="3" key="1">
    <citation type="journal article" date="2011" name="Genome Res.">
        <title>Phylogeny-wide analysis of social amoeba genomes highlights ancient origins for complex intercellular communication.</title>
        <authorList>
            <person name="Heidel A.J."/>
            <person name="Lawal H.M."/>
            <person name="Felder M."/>
            <person name="Schilde C."/>
            <person name="Helps N.R."/>
            <person name="Tunggal B."/>
            <person name="Rivero F."/>
            <person name="John U."/>
            <person name="Schleicher M."/>
            <person name="Eichinger L."/>
            <person name="Platzer M."/>
            <person name="Noegel A.A."/>
            <person name="Schaap P."/>
            <person name="Gloeckner G."/>
        </authorList>
    </citation>
    <scope>NUCLEOTIDE SEQUENCE [LARGE SCALE GENOMIC DNA]</scope>
    <source>
        <strain evidence="3">SH3</strain>
    </source>
</reference>
<dbReference type="RefSeq" id="XP_004351124.1">
    <property type="nucleotide sequence ID" value="XM_004351072.1"/>
</dbReference>
<keyword evidence="1" id="KW-0472">Membrane</keyword>
<evidence type="ECO:0008006" key="4">
    <source>
        <dbReference type="Google" id="ProtNLM"/>
    </source>
</evidence>
<evidence type="ECO:0000313" key="2">
    <source>
        <dbReference type="EMBL" id="EGG14616.1"/>
    </source>
</evidence>
<dbReference type="EMBL" id="GL883028">
    <property type="protein sequence ID" value="EGG14616.1"/>
    <property type="molecule type" value="Genomic_DNA"/>
</dbReference>
<dbReference type="Proteomes" id="UP000007797">
    <property type="component" value="Unassembled WGS sequence"/>
</dbReference>
<keyword evidence="3" id="KW-1185">Reference proteome</keyword>
<proteinExistence type="predicted"/>
<organism evidence="2 3">
    <name type="scientific">Cavenderia fasciculata</name>
    <name type="common">Slime mold</name>
    <name type="synonym">Dictyostelium fasciculatum</name>
    <dbReference type="NCBI Taxonomy" id="261658"/>
    <lineage>
        <taxon>Eukaryota</taxon>
        <taxon>Amoebozoa</taxon>
        <taxon>Evosea</taxon>
        <taxon>Eumycetozoa</taxon>
        <taxon>Dictyostelia</taxon>
        <taxon>Acytosteliales</taxon>
        <taxon>Cavenderiaceae</taxon>
        <taxon>Cavenderia</taxon>
    </lineage>
</organism>
<dbReference type="GeneID" id="14866674"/>